<feature type="transmembrane region" description="Helical" evidence="1">
    <location>
        <begin position="199"/>
        <end position="222"/>
    </location>
</feature>
<feature type="transmembrane region" description="Helical" evidence="1">
    <location>
        <begin position="50"/>
        <end position="72"/>
    </location>
</feature>
<keyword evidence="1" id="KW-0472">Membrane</keyword>
<comment type="caution">
    <text evidence="2">The sequence shown here is derived from an EMBL/GenBank/DDBJ whole genome shotgun (WGS) entry which is preliminary data.</text>
</comment>
<keyword evidence="1" id="KW-0812">Transmembrane</keyword>
<evidence type="ECO:0000313" key="3">
    <source>
        <dbReference type="Proteomes" id="UP000536262"/>
    </source>
</evidence>
<dbReference type="EMBL" id="JACHOU010000028">
    <property type="protein sequence ID" value="MBB6357664.1"/>
    <property type="molecule type" value="Genomic_DNA"/>
</dbReference>
<dbReference type="AlphaFoldDB" id="A0A7X0FE40"/>
<evidence type="ECO:0000313" key="2">
    <source>
        <dbReference type="EMBL" id="MBB6357664.1"/>
    </source>
</evidence>
<accession>A0A7X0FE40</accession>
<feature type="transmembrane region" description="Helical" evidence="1">
    <location>
        <begin position="159"/>
        <end position="179"/>
    </location>
</feature>
<gene>
    <name evidence="2" type="ORF">GGR00_005487</name>
</gene>
<reference evidence="2 3" key="1">
    <citation type="submission" date="2020-08" db="EMBL/GenBank/DDBJ databases">
        <title>Genomic Encyclopedia of Type Strains, Phase IV (KMG-IV): sequencing the most valuable type-strain genomes for metagenomic binning, comparative biology and taxonomic classification.</title>
        <authorList>
            <person name="Goeker M."/>
        </authorList>
    </citation>
    <scope>NUCLEOTIDE SEQUENCE [LARGE SCALE GENOMIC DNA]</scope>
    <source>
        <strain evidence="2 3">DSM 7051</strain>
    </source>
</reference>
<evidence type="ECO:0000256" key="1">
    <source>
        <dbReference type="SAM" id="Phobius"/>
    </source>
</evidence>
<feature type="transmembrane region" description="Helical" evidence="1">
    <location>
        <begin position="84"/>
        <end position="107"/>
    </location>
</feature>
<keyword evidence="1" id="KW-1133">Transmembrane helix</keyword>
<protein>
    <submittedName>
        <fullName evidence="2">Uncharacterized protein</fullName>
    </submittedName>
</protein>
<name>A0A7X0FE40_9HYPH</name>
<organism evidence="2 3">
    <name type="scientific">Aminobacter aganoensis</name>
    <dbReference type="NCBI Taxonomy" id="83264"/>
    <lineage>
        <taxon>Bacteria</taxon>
        <taxon>Pseudomonadati</taxon>
        <taxon>Pseudomonadota</taxon>
        <taxon>Alphaproteobacteria</taxon>
        <taxon>Hyphomicrobiales</taxon>
        <taxon>Phyllobacteriaceae</taxon>
        <taxon>Aminobacter</taxon>
    </lineage>
</organism>
<proteinExistence type="predicted"/>
<keyword evidence="3" id="KW-1185">Reference proteome</keyword>
<sequence length="258" mass="29706">MKEIRASPYRLGAHEFLRAMRSMTKFVEPEKIFADLSEARRRSANACGKGLLYSILLLMIISSTDSNLLIRIKTPISDISIMKIYAVFALSVISSFSIIELVNCFTLNEYQRIFSDKILNFDNASARATIYDPSSAWSHGLSIQFRFLSTNTYHAIKSIIVISILFLPVIISYIIIYYYCFSFMSEYILGHSYVAFGDALSIISIISMIAPFSIVLFLAIPINLKRNNSFIRWIFLLRIYRRAEVRRMVPNRWLTPKT</sequence>
<dbReference type="Proteomes" id="UP000536262">
    <property type="component" value="Unassembled WGS sequence"/>
</dbReference>